<evidence type="ECO:0000313" key="1">
    <source>
        <dbReference type="EMBL" id="KAB0497534.1"/>
    </source>
</evidence>
<comment type="caution">
    <text evidence="1">The sequence shown here is derived from an EMBL/GenBank/DDBJ whole genome shotgun (WGS) entry which is preliminary data.</text>
</comment>
<dbReference type="EMBL" id="VZPU01000003">
    <property type="protein sequence ID" value="KAB0497534.1"/>
    <property type="molecule type" value="Genomic_DNA"/>
</dbReference>
<proteinExistence type="predicted"/>
<reference evidence="1" key="1">
    <citation type="submission" date="2019-09" db="EMBL/GenBank/DDBJ databases">
        <title>Draft genome sequences of 48 bacterial type strains from the CCUG.</title>
        <authorList>
            <person name="Tunovic T."/>
            <person name="Pineiro-Iglesias B."/>
            <person name="Unosson C."/>
            <person name="Inganas E."/>
            <person name="Ohlen M."/>
            <person name="Cardew S."/>
            <person name="Jensie-Markopoulos S."/>
            <person name="Salva-Serra F."/>
            <person name="Jaen-Luchoro D."/>
            <person name="Karlsson R."/>
            <person name="Svensson-Stadler L."/>
            <person name="Chun J."/>
            <person name="Moore E."/>
        </authorList>
    </citation>
    <scope>NUCLEOTIDE SEQUENCE</scope>
    <source>
        <strain evidence="1">CCUG 49675</strain>
    </source>
</reference>
<dbReference type="AlphaFoldDB" id="A0A643DBL8"/>
<protein>
    <submittedName>
        <fullName evidence="1">Uncharacterized protein</fullName>
    </submittedName>
</protein>
<gene>
    <name evidence="1" type="ORF">F7R09_08425</name>
</gene>
<name>A0A643DBL8_PSEVA</name>
<organism evidence="1">
    <name type="scientific">Pseudomonas vancouverensis</name>
    <dbReference type="NCBI Taxonomy" id="95300"/>
    <lineage>
        <taxon>Bacteria</taxon>
        <taxon>Pseudomonadati</taxon>
        <taxon>Pseudomonadota</taxon>
        <taxon>Gammaproteobacteria</taxon>
        <taxon>Pseudomonadales</taxon>
        <taxon>Pseudomonadaceae</taxon>
        <taxon>Pseudomonas</taxon>
    </lineage>
</organism>
<sequence>MAVAARRNNKAAWRAFVARELAPVGARSGPDPVVRIATASQPNASKLARHRVLGNAKIFAAPDSQAGTDPRSAIT</sequence>
<accession>A0A643DBL8</accession>
<dbReference type="OrthoDB" id="7033109at2"/>